<gene>
    <name evidence="2" type="ORF">HMPREF1015_00042</name>
</gene>
<evidence type="ECO:0000256" key="1">
    <source>
        <dbReference type="SAM" id="MobiDB-lite"/>
    </source>
</evidence>
<protein>
    <submittedName>
        <fullName evidence="2">Uncharacterized protein</fullName>
    </submittedName>
</protein>
<accession>G9QP25</accession>
<feature type="compositionally biased region" description="Basic and acidic residues" evidence="1">
    <location>
        <begin position="1"/>
        <end position="27"/>
    </location>
</feature>
<proteinExistence type="predicted"/>
<sequence>MAEKKEEKPKNQGTRSETKSAYGDKKLSGPNRPST</sequence>
<keyword evidence="3" id="KW-1185">Reference proteome</keyword>
<dbReference type="EMBL" id="ACWF01000149">
    <property type="protein sequence ID" value="EHL74281.1"/>
    <property type="molecule type" value="Genomic_DNA"/>
</dbReference>
<dbReference type="AlphaFoldDB" id="G9QP25"/>
<dbReference type="Proteomes" id="UP000011747">
    <property type="component" value="Unassembled WGS sequence"/>
</dbReference>
<evidence type="ECO:0000313" key="3">
    <source>
        <dbReference type="Proteomes" id="UP000011747"/>
    </source>
</evidence>
<feature type="region of interest" description="Disordered" evidence="1">
    <location>
        <begin position="1"/>
        <end position="35"/>
    </location>
</feature>
<comment type="caution">
    <text evidence="2">The sequence shown here is derived from an EMBL/GenBank/DDBJ whole genome shotgun (WGS) entry which is preliminary data.</text>
</comment>
<name>G9QP25_9BACI</name>
<dbReference type="HOGENOM" id="CLU_217471_1_1_9"/>
<dbReference type="RefSeq" id="WP_003355100.1">
    <property type="nucleotide sequence ID" value="NZ_JH414764.1"/>
</dbReference>
<evidence type="ECO:0000313" key="2">
    <source>
        <dbReference type="EMBL" id="EHL74281.1"/>
    </source>
</evidence>
<organism evidence="2 3">
    <name type="scientific">Bacillus smithii 7_3_47FAA</name>
    <dbReference type="NCBI Taxonomy" id="665952"/>
    <lineage>
        <taxon>Bacteria</taxon>
        <taxon>Bacillati</taxon>
        <taxon>Bacillota</taxon>
        <taxon>Bacilli</taxon>
        <taxon>Bacillales</taxon>
        <taxon>Bacillaceae</taxon>
        <taxon>Bacillus</taxon>
    </lineage>
</organism>
<reference evidence="2 3" key="1">
    <citation type="submission" date="2011-09" db="EMBL/GenBank/DDBJ databases">
        <title>The Genome Sequence of Bacillus smithii 7_3_47FAA.</title>
        <authorList>
            <consortium name="The Broad Institute Genome Sequencing Platform"/>
            <person name="Earl A."/>
            <person name="Ward D."/>
            <person name="Feldgarden M."/>
            <person name="Gevers D."/>
            <person name="Daigneault M."/>
            <person name="Strauss J."/>
            <person name="Allen-Vercoe E."/>
            <person name="Young S.K."/>
            <person name="Zeng Q."/>
            <person name="Gargeya S."/>
            <person name="Fitzgerald M."/>
            <person name="Haas B."/>
            <person name="Abouelleil A."/>
            <person name="Alvarado L."/>
            <person name="Arachchi H.M."/>
            <person name="Berlin A."/>
            <person name="Brown A."/>
            <person name="Chapman S.B."/>
            <person name="Chen Z."/>
            <person name="Dunbar C."/>
            <person name="Freedman E."/>
            <person name="Gearin G."/>
            <person name="Goldberg J."/>
            <person name="Griggs A."/>
            <person name="Gujja S."/>
            <person name="Heiman D."/>
            <person name="Howarth C."/>
            <person name="Larson L."/>
            <person name="Lui A."/>
            <person name="MacDonald P.J.P."/>
            <person name="Montmayeur A."/>
            <person name="Murphy C."/>
            <person name="Neiman D."/>
            <person name="Pearson M."/>
            <person name="Priest M."/>
            <person name="Roberts A."/>
            <person name="Saif S."/>
            <person name="Shea T."/>
            <person name="Shenoy N."/>
            <person name="Sisk P."/>
            <person name="Stolte C."/>
            <person name="Sykes S."/>
            <person name="Wortman J."/>
            <person name="Nusbaum C."/>
            <person name="Birren B."/>
        </authorList>
    </citation>
    <scope>NUCLEOTIDE SEQUENCE [LARGE SCALE GENOMIC DNA]</scope>
    <source>
        <strain evidence="2 3">7_3_47FAA</strain>
    </source>
</reference>
<dbReference type="PATRIC" id="fig|665952.3.peg.2905"/>